<dbReference type="PRINTS" id="PR00987">
    <property type="entry name" value="TRNASYNTHGLU"/>
</dbReference>
<dbReference type="InterPro" id="IPR020058">
    <property type="entry name" value="Glu/Gln-tRNA-synth_Ib_cat-dom"/>
</dbReference>
<dbReference type="InterPro" id="IPR049940">
    <property type="entry name" value="GluQ/Sye"/>
</dbReference>
<dbReference type="GO" id="GO:0004818">
    <property type="term" value="F:glutamate-tRNA ligase activity"/>
    <property type="evidence" value="ECO:0007669"/>
    <property type="project" value="UniProtKB-EC"/>
</dbReference>
<evidence type="ECO:0000256" key="5">
    <source>
        <dbReference type="ARBA" id="ARBA00022598"/>
    </source>
</evidence>
<dbReference type="GO" id="GO:0050561">
    <property type="term" value="F:glutamate-tRNA(Gln) ligase activity"/>
    <property type="evidence" value="ECO:0007669"/>
    <property type="project" value="UniProtKB-EC"/>
</dbReference>
<evidence type="ECO:0000256" key="14">
    <source>
        <dbReference type="ARBA" id="ARBA00044142"/>
    </source>
</evidence>
<dbReference type="PROSITE" id="PS51195">
    <property type="entry name" value="Q_MOTIF"/>
    <property type="match status" value="1"/>
</dbReference>
<dbReference type="FunFam" id="3.40.50.620:FF:000045">
    <property type="entry name" value="Glutamate--tRNA ligase, mitochondrial"/>
    <property type="match status" value="1"/>
</dbReference>
<dbReference type="GO" id="GO:0003676">
    <property type="term" value="F:nucleic acid binding"/>
    <property type="evidence" value="ECO:0007669"/>
    <property type="project" value="InterPro"/>
</dbReference>
<dbReference type="PROSITE" id="PS51194">
    <property type="entry name" value="HELICASE_CTER"/>
    <property type="match status" value="1"/>
</dbReference>
<dbReference type="InterPro" id="IPR027417">
    <property type="entry name" value="P-loop_NTPase"/>
</dbReference>
<dbReference type="InterPro" id="IPR004527">
    <property type="entry name" value="Glu-tRNA-ligase_bac/mito"/>
</dbReference>
<protein>
    <recommendedName>
        <fullName evidence="14">Nondiscriminating glutamyl-tRNA synthetase EARS2, mitochondrial</fullName>
        <ecNumber evidence="3">3.6.4.13</ecNumber>
        <ecNumber evidence="4">6.1.1.17</ecNumber>
        <ecNumber evidence="13">6.1.1.24</ecNumber>
    </recommendedName>
    <alternativeName>
        <fullName evidence="16">Glutamate--tRNA(Gln) ligase EARS2, mitochondrial</fullName>
    </alternativeName>
    <alternativeName>
        <fullName evidence="12">Glutamyl-tRNA synthetase</fullName>
    </alternativeName>
    <alternativeName>
        <fullName evidence="15">Mitochondrial glutamyl-tRNA synthetase</fullName>
    </alternativeName>
</protein>
<proteinExistence type="inferred from homology"/>
<dbReference type="CDD" id="cd18787">
    <property type="entry name" value="SF2_C_DEAD"/>
    <property type="match status" value="1"/>
</dbReference>
<evidence type="ECO:0000256" key="12">
    <source>
        <dbReference type="ARBA" id="ARBA00030865"/>
    </source>
</evidence>
<dbReference type="Pfam" id="PF00271">
    <property type="entry name" value="Helicase_C"/>
    <property type="match status" value="1"/>
</dbReference>
<dbReference type="PANTHER" id="PTHR43311">
    <property type="entry name" value="GLUTAMATE--TRNA LIGASE"/>
    <property type="match status" value="1"/>
</dbReference>
<dbReference type="Pfam" id="PF00270">
    <property type="entry name" value="DEAD"/>
    <property type="match status" value="1"/>
</dbReference>
<comment type="similarity">
    <text evidence="2">Belongs to the class-I aminoacyl-tRNA synthetase family. Glutamate--tRNA ligase type 1 subfamily.</text>
</comment>
<dbReference type="InterPro" id="IPR033910">
    <property type="entry name" value="GluRS_core"/>
</dbReference>
<reference evidence="26 27" key="1">
    <citation type="submission" date="2022-11" db="UniProtKB">
        <authorList>
            <consortium name="WormBaseParasite"/>
        </authorList>
    </citation>
    <scope>IDENTIFICATION</scope>
</reference>
<keyword evidence="9" id="KW-0067">ATP-binding</keyword>
<dbReference type="SMART" id="SM00487">
    <property type="entry name" value="DEXDc"/>
    <property type="match status" value="1"/>
</dbReference>
<evidence type="ECO:0000256" key="9">
    <source>
        <dbReference type="ARBA" id="ARBA00022840"/>
    </source>
</evidence>
<organism evidence="25 28">
    <name type="scientific">Parascaris univalens</name>
    <name type="common">Nematode worm</name>
    <dbReference type="NCBI Taxonomy" id="6257"/>
    <lineage>
        <taxon>Eukaryota</taxon>
        <taxon>Metazoa</taxon>
        <taxon>Ecdysozoa</taxon>
        <taxon>Nematoda</taxon>
        <taxon>Chromadorea</taxon>
        <taxon>Rhabditida</taxon>
        <taxon>Spirurina</taxon>
        <taxon>Ascaridomorpha</taxon>
        <taxon>Ascaridoidea</taxon>
        <taxon>Ascarididae</taxon>
        <taxon>Parascaris</taxon>
    </lineage>
</organism>
<feature type="domain" description="DEAD-box RNA helicase Q" evidence="24">
    <location>
        <begin position="584"/>
        <end position="612"/>
    </location>
</feature>
<dbReference type="SMART" id="SM00490">
    <property type="entry name" value="HELICc"/>
    <property type="match status" value="1"/>
</dbReference>
<dbReference type="InterPro" id="IPR001412">
    <property type="entry name" value="aa-tRNA-synth_I_CS"/>
</dbReference>
<evidence type="ECO:0000256" key="19">
    <source>
        <dbReference type="ARBA" id="ARBA00047689"/>
    </source>
</evidence>
<keyword evidence="6" id="KW-0547">Nucleotide-binding</keyword>
<dbReference type="Gene3D" id="3.40.50.300">
    <property type="entry name" value="P-loop containing nucleotide triphosphate hydrolases"/>
    <property type="match status" value="2"/>
</dbReference>
<evidence type="ECO:0000256" key="20">
    <source>
        <dbReference type="PROSITE-ProRule" id="PRU00552"/>
    </source>
</evidence>
<dbReference type="Proteomes" id="UP000887569">
    <property type="component" value="Unplaced"/>
</dbReference>
<evidence type="ECO:0000313" key="25">
    <source>
        <dbReference type="Proteomes" id="UP000887569"/>
    </source>
</evidence>
<dbReference type="Pfam" id="PF00749">
    <property type="entry name" value="tRNA-synt_1c"/>
    <property type="match status" value="1"/>
</dbReference>
<evidence type="ECO:0000256" key="11">
    <source>
        <dbReference type="ARBA" id="ARBA00023146"/>
    </source>
</evidence>
<evidence type="ECO:0000259" key="24">
    <source>
        <dbReference type="PROSITE" id="PS51195"/>
    </source>
</evidence>
<keyword evidence="10" id="KW-0648">Protein biosynthesis</keyword>
<keyword evidence="5" id="KW-0436">Ligase</keyword>
<dbReference type="GO" id="GO:0005524">
    <property type="term" value="F:ATP binding"/>
    <property type="evidence" value="ECO:0007669"/>
    <property type="project" value="UniProtKB-KW"/>
</dbReference>
<evidence type="ECO:0000256" key="2">
    <source>
        <dbReference type="ARBA" id="ARBA00007894"/>
    </source>
</evidence>
<evidence type="ECO:0000256" key="18">
    <source>
        <dbReference type="ARBA" id="ARBA00047479"/>
    </source>
</evidence>
<evidence type="ECO:0000256" key="8">
    <source>
        <dbReference type="ARBA" id="ARBA00022806"/>
    </source>
</evidence>
<feature type="compositionally biased region" description="Basic residues" evidence="21">
    <location>
        <begin position="1102"/>
        <end position="1124"/>
    </location>
</feature>
<dbReference type="GO" id="GO:0003724">
    <property type="term" value="F:RNA helicase activity"/>
    <property type="evidence" value="ECO:0007669"/>
    <property type="project" value="UniProtKB-EC"/>
</dbReference>
<evidence type="ECO:0000313" key="26">
    <source>
        <dbReference type="WBParaSite" id="PgR039_g012_t03"/>
    </source>
</evidence>
<dbReference type="WBParaSite" id="PgR039_g012_t03">
    <property type="protein sequence ID" value="PgR039_g012_t03"/>
    <property type="gene ID" value="PgR039_g012"/>
</dbReference>
<dbReference type="SUPFAM" id="SSF52374">
    <property type="entry name" value="Nucleotidylyl transferase"/>
    <property type="match status" value="1"/>
</dbReference>
<dbReference type="Gene3D" id="3.40.50.620">
    <property type="entry name" value="HUPs"/>
    <property type="match status" value="1"/>
</dbReference>
<keyword evidence="11" id="KW-0030">Aminoacyl-tRNA synthetase</keyword>
<dbReference type="InterPro" id="IPR014014">
    <property type="entry name" value="RNA_helicase_DEAD_Q_motif"/>
</dbReference>
<evidence type="ECO:0000259" key="23">
    <source>
        <dbReference type="PROSITE" id="PS51194"/>
    </source>
</evidence>
<dbReference type="EC" id="6.1.1.24" evidence="13"/>
<dbReference type="CDD" id="cd17961">
    <property type="entry name" value="DEADc_DDX56"/>
    <property type="match status" value="1"/>
</dbReference>
<dbReference type="InterPro" id="IPR014729">
    <property type="entry name" value="Rossmann-like_a/b/a_fold"/>
</dbReference>
<dbReference type="WBParaSite" id="PgR039_g012_t06">
    <property type="protein sequence ID" value="PgR039_g012_t06"/>
    <property type="gene ID" value="PgR039_g012"/>
</dbReference>
<evidence type="ECO:0000256" key="16">
    <source>
        <dbReference type="ARBA" id="ARBA00044313"/>
    </source>
</evidence>
<sequence length="1135" mass="129539">MVLIQKMPVSSSSILYRWRCSRLKSTPTASGVRVRFAPSPTGKMHLGGLRTALYNFLFARSHSGSFIVRIEDTDQQRTVQGAARQIEEILDHFELYRDEGPSKGGPFGPYVQSQRLNTYVDAAERLIDAGHAYRCFCSQERLKMLRREALRKRETPRYDNLCRGLSREETAARMRGGEPSVVRFKMKQKDITFQDEVFGIISQVFDEGDFVLLKSDSYPTYHLANVVDDHAMRISHIIRGMEWISSTPKHVQLYRAFDWEQPLWLHLPLITRDGSRKLSKRDEDAFVEFYREQEGYLPLAVLNFLVRNGSGIRDFRANHLYTLEEMVENFDHTTIGRRNFMMDQQSLDKYGRLAFQKADFEKTLLPEISNYLRRRLPPGSHGLIDDETYMRKIVDFLWRNEEGFARLSQLSSGQFKFFFSLASDASKVLDVFNADLAFRLLSEIRNHGSRNLECLRRLASERSGLRETTAMAYKGARKETAKCVREVEASDQKMEDEEGGEDCVRATSNDDLGTEESAGNCRRKELIEDEVEEKVASDSDDGNSSGMKKRSRRRCKLRRKKKCIDTSVQTNTVVQSTAGLNEFTNFDEFNLDERLLKAIGELGWEKPTQIQQTMIPLALEGKNITARARTGSGKTAAFILPIIQKLLHLTNMSSSHSSPGPYALFIAPSRELSAQIFKLILQLTAAFPFLRSVNLSDFDFSAEIIWLKEHPDMIVSTPSRLVDACKRMPQLCEQLRYVVLDEADLLLSYGYENDMRQLKQFLPQNYQTIFTSATLTEDISPLKKMFLNGALVTLRLKEGQLPDSNQLTQYLITCRNEEEKFAVLLALMKLKLLVGKSVIFVSNPDRCYQLGLFLQAFQIRSCILNAQMPANSRCHVVDEFNEGHYSYIIASDVSGVLAEGDAQEGQWPLTDEYSLGITKEKKKRKRFDKESGVARGIDFTHVSSVVNFDFPTSFDCYVHRVGRTARGWDKGTAISFATPNEAASVELVRHEMVSEMGPVIMPYAIHISELESFVLRAREALAACTRSVIREARLAEIRGEALRSRKLDGYFAENPRERTLLQHDKKLYTLSLHSPAIADVPDYMVPASLRGMSFNSNAQQNGRKRRSQRQKHKGITAAQSKHRRRMEDPLRSFCA</sequence>
<dbReference type="NCBIfam" id="TIGR00464">
    <property type="entry name" value="gltX_bact"/>
    <property type="match status" value="1"/>
</dbReference>
<evidence type="ECO:0000256" key="4">
    <source>
        <dbReference type="ARBA" id="ARBA00012835"/>
    </source>
</evidence>
<dbReference type="GO" id="GO:0005739">
    <property type="term" value="C:mitochondrion"/>
    <property type="evidence" value="ECO:0007669"/>
    <property type="project" value="UniProtKB-SubCell"/>
</dbReference>
<evidence type="ECO:0000256" key="21">
    <source>
        <dbReference type="SAM" id="MobiDB-lite"/>
    </source>
</evidence>
<dbReference type="HAMAP" id="MF_00022">
    <property type="entry name" value="Glu_tRNA_synth_type1"/>
    <property type="match status" value="1"/>
</dbReference>
<evidence type="ECO:0000256" key="10">
    <source>
        <dbReference type="ARBA" id="ARBA00022917"/>
    </source>
</evidence>
<evidence type="ECO:0000256" key="17">
    <source>
        <dbReference type="ARBA" id="ARBA00047366"/>
    </source>
</evidence>
<dbReference type="EC" id="6.1.1.17" evidence="4"/>
<dbReference type="GO" id="GO:0006424">
    <property type="term" value="P:glutamyl-tRNA aminoacylation"/>
    <property type="evidence" value="ECO:0007669"/>
    <property type="project" value="InterPro"/>
</dbReference>
<comment type="catalytic activity">
    <reaction evidence="17">
        <text>tRNA(Glu) + L-glutamate + ATP = L-glutamyl-tRNA(Glu) + AMP + diphosphate</text>
        <dbReference type="Rhea" id="RHEA:23540"/>
        <dbReference type="Rhea" id="RHEA-COMP:9663"/>
        <dbReference type="Rhea" id="RHEA-COMP:9680"/>
        <dbReference type="ChEBI" id="CHEBI:29985"/>
        <dbReference type="ChEBI" id="CHEBI:30616"/>
        <dbReference type="ChEBI" id="CHEBI:33019"/>
        <dbReference type="ChEBI" id="CHEBI:78442"/>
        <dbReference type="ChEBI" id="CHEBI:78520"/>
        <dbReference type="ChEBI" id="CHEBI:456215"/>
        <dbReference type="EC" id="6.1.1.17"/>
    </reaction>
    <physiologicalReaction direction="left-to-right" evidence="17">
        <dbReference type="Rhea" id="RHEA:23541"/>
    </physiologicalReaction>
</comment>
<dbReference type="GO" id="GO:0008270">
    <property type="term" value="F:zinc ion binding"/>
    <property type="evidence" value="ECO:0007669"/>
    <property type="project" value="InterPro"/>
</dbReference>
<comment type="catalytic activity">
    <reaction evidence="19">
        <text>tRNA(Gln) + L-glutamate + ATP = L-glutamyl-tRNA(Gln) + AMP + diphosphate</text>
        <dbReference type="Rhea" id="RHEA:64612"/>
        <dbReference type="Rhea" id="RHEA-COMP:9662"/>
        <dbReference type="Rhea" id="RHEA-COMP:9684"/>
        <dbReference type="ChEBI" id="CHEBI:29985"/>
        <dbReference type="ChEBI" id="CHEBI:30616"/>
        <dbReference type="ChEBI" id="CHEBI:33019"/>
        <dbReference type="ChEBI" id="CHEBI:78442"/>
        <dbReference type="ChEBI" id="CHEBI:78520"/>
        <dbReference type="ChEBI" id="CHEBI:456215"/>
    </reaction>
    <physiologicalReaction direction="left-to-right" evidence="19">
        <dbReference type="Rhea" id="RHEA:64613"/>
    </physiologicalReaction>
</comment>
<evidence type="ECO:0000256" key="7">
    <source>
        <dbReference type="ARBA" id="ARBA00022801"/>
    </source>
</evidence>
<evidence type="ECO:0000259" key="22">
    <source>
        <dbReference type="PROSITE" id="PS51192"/>
    </source>
</evidence>
<feature type="short sequence motif" description="Q motif" evidence="20">
    <location>
        <begin position="584"/>
        <end position="612"/>
    </location>
</feature>
<comment type="catalytic activity">
    <reaction evidence="18">
        <text>tRNA(Glx) + L-glutamate + ATP = L-glutamyl-tRNA(Glx) + AMP + diphosphate</text>
        <dbReference type="Rhea" id="RHEA:18397"/>
        <dbReference type="Rhea" id="RHEA-COMP:9713"/>
        <dbReference type="Rhea" id="RHEA-COMP:9716"/>
        <dbReference type="ChEBI" id="CHEBI:29985"/>
        <dbReference type="ChEBI" id="CHEBI:30616"/>
        <dbReference type="ChEBI" id="CHEBI:33019"/>
        <dbReference type="ChEBI" id="CHEBI:78442"/>
        <dbReference type="ChEBI" id="CHEBI:78520"/>
        <dbReference type="ChEBI" id="CHEBI:456215"/>
        <dbReference type="EC" id="6.1.1.24"/>
    </reaction>
    <physiologicalReaction direction="left-to-right" evidence="18">
        <dbReference type="Rhea" id="RHEA:18398"/>
    </physiologicalReaction>
</comment>
<dbReference type="EC" id="3.6.4.13" evidence="3"/>
<evidence type="ECO:0000256" key="13">
    <source>
        <dbReference type="ARBA" id="ARBA00044054"/>
    </source>
</evidence>
<dbReference type="InterPro" id="IPR000924">
    <property type="entry name" value="Glu/Gln-tRNA-synth"/>
</dbReference>
<evidence type="ECO:0000256" key="15">
    <source>
        <dbReference type="ARBA" id="ARBA00044251"/>
    </source>
</evidence>
<evidence type="ECO:0000256" key="3">
    <source>
        <dbReference type="ARBA" id="ARBA00012552"/>
    </source>
</evidence>
<dbReference type="WBParaSite" id="PgR039_g012_t05">
    <property type="protein sequence ID" value="PgR039_g012_t05"/>
    <property type="gene ID" value="PgR039_g012"/>
</dbReference>
<dbReference type="PROSITE" id="PS51192">
    <property type="entry name" value="HELICASE_ATP_BIND_1"/>
    <property type="match status" value="1"/>
</dbReference>
<dbReference type="InterPro" id="IPR001650">
    <property type="entry name" value="Helicase_C-like"/>
</dbReference>
<evidence type="ECO:0000313" key="27">
    <source>
        <dbReference type="WBParaSite" id="PgR039_g012_t05"/>
    </source>
</evidence>
<dbReference type="PANTHER" id="PTHR43311:SF2">
    <property type="entry name" value="GLUTAMATE--TRNA LIGASE, MITOCHONDRIAL-RELATED"/>
    <property type="match status" value="1"/>
</dbReference>
<keyword evidence="8" id="KW-0347">Helicase</keyword>
<name>A0A915BGA0_PARUN</name>
<dbReference type="InterPro" id="IPR014001">
    <property type="entry name" value="Helicase_ATP-bd"/>
</dbReference>
<keyword evidence="25" id="KW-1185">Reference proteome</keyword>
<feature type="compositionally biased region" description="Basic and acidic residues" evidence="21">
    <location>
        <begin position="1125"/>
        <end position="1135"/>
    </location>
</feature>
<feature type="region of interest" description="Disordered" evidence="21">
    <location>
        <begin position="1094"/>
        <end position="1135"/>
    </location>
</feature>
<evidence type="ECO:0000256" key="6">
    <source>
        <dbReference type="ARBA" id="ARBA00022741"/>
    </source>
</evidence>
<dbReference type="PROSITE" id="PS00178">
    <property type="entry name" value="AA_TRNA_LIGASE_I"/>
    <property type="match status" value="1"/>
</dbReference>
<feature type="domain" description="Helicase ATP-binding" evidence="22">
    <location>
        <begin position="615"/>
        <end position="793"/>
    </location>
</feature>
<dbReference type="InterPro" id="IPR011545">
    <property type="entry name" value="DEAD/DEAH_box_helicase_dom"/>
</dbReference>
<dbReference type="SUPFAM" id="SSF52540">
    <property type="entry name" value="P-loop containing nucleoside triphosphate hydrolases"/>
    <property type="match status" value="2"/>
</dbReference>
<evidence type="ECO:0000256" key="1">
    <source>
        <dbReference type="ARBA" id="ARBA00004173"/>
    </source>
</evidence>
<feature type="domain" description="Helicase C-terminal" evidence="23">
    <location>
        <begin position="806"/>
        <end position="1011"/>
    </location>
</feature>
<dbReference type="AlphaFoldDB" id="A0A915BGA0"/>
<keyword evidence="7" id="KW-0378">Hydrolase</keyword>
<evidence type="ECO:0000313" key="28">
    <source>
        <dbReference type="WBParaSite" id="PgR039_g012_t06"/>
    </source>
</evidence>
<dbReference type="GO" id="GO:0016787">
    <property type="term" value="F:hydrolase activity"/>
    <property type="evidence" value="ECO:0007669"/>
    <property type="project" value="UniProtKB-KW"/>
</dbReference>
<dbReference type="CDD" id="cd00808">
    <property type="entry name" value="GluRS_core"/>
    <property type="match status" value="1"/>
</dbReference>
<accession>A0A915BGA0</accession>
<comment type="subcellular location">
    <subcellularLocation>
        <location evidence="1">Mitochondrion</location>
    </subcellularLocation>
</comment>
<feature type="region of interest" description="Disordered" evidence="21">
    <location>
        <begin position="487"/>
        <end position="555"/>
    </location>
</feature>